<dbReference type="Gene3D" id="3.40.50.150">
    <property type="entry name" value="Vaccinia Virus protein VP39"/>
    <property type="match status" value="1"/>
</dbReference>
<dbReference type="SUPFAM" id="SSF53335">
    <property type="entry name" value="S-adenosyl-L-methionine-dependent methyltransferases"/>
    <property type="match status" value="1"/>
</dbReference>
<proteinExistence type="inferred from homology"/>
<dbReference type="InterPro" id="IPR002052">
    <property type="entry name" value="DNA_methylase_N6_adenine_CS"/>
</dbReference>
<feature type="domain" description="Type I restriction enzyme R protein N-terminal" evidence="4">
    <location>
        <begin position="68"/>
        <end position="125"/>
    </location>
</feature>
<dbReference type="PRINTS" id="PR00507">
    <property type="entry name" value="N12N6MTFRASE"/>
</dbReference>
<dbReference type="GO" id="GO:0032259">
    <property type="term" value="P:methylation"/>
    <property type="evidence" value="ECO:0007669"/>
    <property type="project" value="UniProtKB-KW"/>
</dbReference>
<reference evidence="5" key="1">
    <citation type="submission" date="2019-09" db="EMBL/GenBank/DDBJ databases">
        <authorList>
            <consortium name="NARMS: The National Antimicrobial Resistance Monitoring System"/>
        </authorList>
    </citation>
    <scope>NUCLEOTIDE SEQUENCE</scope>
    <source>
        <strain evidence="5">FSIS11923711</strain>
    </source>
</reference>
<evidence type="ECO:0000256" key="1">
    <source>
        <dbReference type="ARBA" id="ARBA00006594"/>
    </source>
</evidence>
<dbReference type="InterPro" id="IPR029464">
    <property type="entry name" value="HSDR_N"/>
</dbReference>
<dbReference type="InterPro" id="IPR029063">
    <property type="entry name" value="SAM-dependent_MTases_sf"/>
</dbReference>
<protein>
    <submittedName>
        <fullName evidence="5">N-6 DNA methylase</fullName>
    </submittedName>
</protein>
<feature type="domain" description="DNA methylase adenine-specific" evidence="3">
    <location>
        <begin position="395"/>
        <end position="651"/>
    </location>
</feature>
<dbReference type="AlphaFoldDB" id="A0A6C7VLL6"/>
<evidence type="ECO:0000313" key="5">
    <source>
        <dbReference type="EMBL" id="ECZ3108306.1"/>
    </source>
</evidence>
<dbReference type="PROSITE" id="PS00092">
    <property type="entry name" value="N6_MTASE"/>
    <property type="match status" value="1"/>
</dbReference>
<feature type="non-terminal residue" evidence="5">
    <location>
        <position position="654"/>
    </location>
</feature>
<dbReference type="InterPro" id="IPR052916">
    <property type="entry name" value="Type-I_RE_MTase_Subunit"/>
</dbReference>
<comment type="similarity">
    <text evidence="1">Belongs to the N(4)/N(6)-methyltransferase family.</text>
</comment>
<dbReference type="GO" id="GO:0003677">
    <property type="term" value="F:DNA binding"/>
    <property type="evidence" value="ECO:0007669"/>
    <property type="project" value="InterPro"/>
</dbReference>
<accession>A0A6C7VLL6</accession>
<name>A0A6C7VLL6_CAMCO</name>
<dbReference type="InterPro" id="IPR003356">
    <property type="entry name" value="DNA_methylase_A-5"/>
</dbReference>
<evidence type="ECO:0000259" key="3">
    <source>
        <dbReference type="Pfam" id="PF02384"/>
    </source>
</evidence>
<keyword evidence="5" id="KW-0808">Transferase</keyword>
<dbReference type="GO" id="GO:0009307">
    <property type="term" value="P:DNA restriction-modification system"/>
    <property type="evidence" value="ECO:0007669"/>
    <property type="project" value="UniProtKB-KW"/>
</dbReference>
<sequence length="654" mass="76840">MITKDNLKQVLENLGFKNKNENYVKTINNYTLLIDYKNQSINYPKEIKIHDKTTSNFSHPENFVVFECVHRLLEKGYKAEHLELEPKWNLGRDKKGGKADILVKDNENNPYLIIECKTTDSKNSEFIKEWNRMQEDGGQLFSYFQQEKGVKYLCLYTSDFSDKLEYKNYIIQAYDNEEYLKEKELQNSYKKSNNNIELFKTWKESYELQYFKQGIFEANVNAYKILEITPTFDNLKELKEEGKYHEFAKILRKHNISGKENAFDKLVNIFLCKIYDETFNKNNLKFGYFGVMADTYANMQDRLMWLYKEAMKEFLGEKITFVSNEDIEKDFKQLKIKTLKEVMQNYIKELKFYSNNDFAFLEVHNKELFLKNALVLKEIVELFANYKLTQNSTNQFLGNLFELFLQKGMKQDEGQFFTPIQICEFIMYSLPLHEMLSKSSKVLRVIDYACGAGHFLNTYANELKRYLTEDELKEYYKNIYGIEKEYRLSKVSKVSSAMYGQNEINILYADALASFELANTNNLEGEKAKPQIESNSFDLLIANPPYSVKGFLETLSDKSKNTYKLFNDDINIETNNSIECFFCERANQILNDNAKAAIILPSSILNKDSIYKNTREILFQNFDFIAIVELGNQTFGATGTNTIILFLRKKETFK</sequence>
<organism evidence="5">
    <name type="scientific">Campylobacter coli</name>
    <dbReference type="NCBI Taxonomy" id="195"/>
    <lineage>
        <taxon>Bacteria</taxon>
        <taxon>Pseudomonadati</taxon>
        <taxon>Campylobacterota</taxon>
        <taxon>Epsilonproteobacteria</taxon>
        <taxon>Campylobacterales</taxon>
        <taxon>Campylobacteraceae</taxon>
        <taxon>Campylobacter</taxon>
    </lineage>
</organism>
<gene>
    <name evidence="5" type="ORF">F7N94_06690</name>
</gene>
<dbReference type="Pfam" id="PF02384">
    <property type="entry name" value="N6_Mtase"/>
    <property type="match status" value="1"/>
</dbReference>
<keyword evidence="2" id="KW-0680">Restriction system</keyword>
<dbReference type="GO" id="GO:0008170">
    <property type="term" value="F:N-methyltransferase activity"/>
    <property type="evidence" value="ECO:0007669"/>
    <property type="project" value="InterPro"/>
</dbReference>
<evidence type="ECO:0000259" key="4">
    <source>
        <dbReference type="Pfam" id="PF13588"/>
    </source>
</evidence>
<dbReference type="PANTHER" id="PTHR42998:SF1">
    <property type="entry name" value="TYPE I RESTRICTION ENZYME HINDI METHYLASE SUBUNIT"/>
    <property type="match status" value="1"/>
</dbReference>
<dbReference type="PANTHER" id="PTHR42998">
    <property type="entry name" value="TYPE I RESTRICTION ENZYME HINDVIIP M PROTEIN-RELATED"/>
    <property type="match status" value="1"/>
</dbReference>
<dbReference type="Pfam" id="PF13588">
    <property type="entry name" value="HSDR_N_2"/>
    <property type="match status" value="1"/>
</dbReference>
<keyword evidence="5" id="KW-0489">Methyltransferase</keyword>
<comment type="caution">
    <text evidence="5">The sequence shown here is derived from an EMBL/GenBank/DDBJ whole genome shotgun (WGS) entry which is preliminary data.</text>
</comment>
<evidence type="ECO:0000256" key="2">
    <source>
        <dbReference type="ARBA" id="ARBA00022747"/>
    </source>
</evidence>
<dbReference type="EMBL" id="AALEYQ010000032">
    <property type="protein sequence ID" value="ECZ3108306.1"/>
    <property type="molecule type" value="Genomic_DNA"/>
</dbReference>